<accession>A0AA38IY71</accession>
<reference evidence="1" key="1">
    <citation type="journal article" date="2023" name="G3 (Bethesda)">
        <title>Whole genome assemblies of Zophobas morio and Tenebrio molitor.</title>
        <authorList>
            <person name="Kaur S."/>
            <person name="Stinson S.A."/>
            <person name="diCenzo G.C."/>
        </authorList>
    </citation>
    <scope>NUCLEOTIDE SEQUENCE</scope>
    <source>
        <strain evidence="1">QUZm001</strain>
    </source>
</reference>
<protein>
    <submittedName>
        <fullName evidence="1">Uncharacterized protein</fullName>
    </submittedName>
</protein>
<keyword evidence="2" id="KW-1185">Reference proteome</keyword>
<dbReference type="Proteomes" id="UP001168821">
    <property type="component" value="Unassembled WGS sequence"/>
</dbReference>
<sequence>MNHVVRCAGAVRAPSAAVVRSRAAAITARRLGSRRAPAIGRRSRSRRLPISRLSQSVAAPEDRCRRSAAQAEHLHVWRVVVATPSERECRRECRWCGAADSGAM</sequence>
<evidence type="ECO:0000313" key="2">
    <source>
        <dbReference type="Proteomes" id="UP001168821"/>
    </source>
</evidence>
<name>A0AA38IY71_9CUCU</name>
<evidence type="ECO:0000313" key="1">
    <source>
        <dbReference type="EMBL" id="KAJ3663813.1"/>
    </source>
</evidence>
<proteinExistence type="predicted"/>
<dbReference type="AlphaFoldDB" id="A0AA38IY71"/>
<organism evidence="1 2">
    <name type="scientific">Zophobas morio</name>
    <dbReference type="NCBI Taxonomy" id="2755281"/>
    <lineage>
        <taxon>Eukaryota</taxon>
        <taxon>Metazoa</taxon>
        <taxon>Ecdysozoa</taxon>
        <taxon>Arthropoda</taxon>
        <taxon>Hexapoda</taxon>
        <taxon>Insecta</taxon>
        <taxon>Pterygota</taxon>
        <taxon>Neoptera</taxon>
        <taxon>Endopterygota</taxon>
        <taxon>Coleoptera</taxon>
        <taxon>Polyphaga</taxon>
        <taxon>Cucujiformia</taxon>
        <taxon>Tenebrionidae</taxon>
        <taxon>Zophobas</taxon>
    </lineage>
</organism>
<dbReference type="EMBL" id="JALNTZ010000002">
    <property type="protein sequence ID" value="KAJ3663813.1"/>
    <property type="molecule type" value="Genomic_DNA"/>
</dbReference>
<gene>
    <name evidence="1" type="ORF">Zmor_008036</name>
</gene>
<comment type="caution">
    <text evidence="1">The sequence shown here is derived from an EMBL/GenBank/DDBJ whole genome shotgun (WGS) entry which is preliminary data.</text>
</comment>